<dbReference type="PANTHER" id="PTHR47447:SF23">
    <property type="entry name" value="PENTACOTRIPEPTIDE-REPEAT REGION OF PRORP DOMAIN-CONTAINING PROTEIN"/>
    <property type="match status" value="1"/>
</dbReference>
<evidence type="ECO:0000256" key="2">
    <source>
        <dbReference type="PROSITE-ProRule" id="PRU00708"/>
    </source>
</evidence>
<name>A0A6B2KXJ6_9EUKA</name>
<organism evidence="4">
    <name type="scientific">Arcella intermedia</name>
    <dbReference type="NCBI Taxonomy" id="1963864"/>
    <lineage>
        <taxon>Eukaryota</taxon>
        <taxon>Amoebozoa</taxon>
        <taxon>Tubulinea</taxon>
        <taxon>Elardia</taxon>
        <taxon>Arcellinida</taxon>
        <taxon>Sphaerothecina</taxon>
        <taxon>Arcellidae</taxon>
        <taxon>Arcella</taxon>
    </lineage>
</organism>
<dbReference type="Gene3D" id="1.25.40.10">
    <property type="entry name" value="Tetratricopeptide repeat domain"/>
    <property type="match status" value="5"/>
</dbReference>
<dbReference type="Pfam" id="PF01535">
    <property type="entry name" value="PPR"/>
    <property type="match status" value="2"/>
</dbReference>
<dbReference type="InterPro" id="IPR011990">
    <property type="entry name" value="TPR-like_helical_dom_sf"/>
</dbReference>
<accession>A0A6B2KXJ6</accession>
<keyword evidence="1" id="KW-0677">Repeat</keyword>
<feature type="repeat" description="PPR" evidence="2">
    <location>
        <begin position="740"/>
        <end position="774"/>
    </location>
</feature>
<dbReference type="InterPro" id="IPR002885">
    <property type="entry name" value="PPR_rpt"/>
</dbReference>
<dbReference type="InterPro" id="IPR033443">
    <property type="entry name" value="PROP1-like_PPR_dom"/>
</dbReference>
<feature type="repeat" description="PPR" evidence="2">
    <location>
        <begin position="454"/>
        <end position="488"/>
    </location>
</feature>
<dbReference type="PANTHER" id="PTHR47447">
    <property type="entry name" value="OS03G0856100 PROTEIN"/>
    <property type="match status" value="1"/>
</dbReference>
<dbReference type="AlphaFoldDB" id="A0A6B2KXJ6"/>
<dbReference type="EMBL" id="GIBP01000376">
    <property type="protein sequence ID" value="NDV29345.1"/>
    <property type="molecule type" value="Transcribed_RNA"/>
</dbReference>
<evidence type="ECO:0000259" key="3">
    <source>
        <dbReference type="Pfam" id="PF17177"/>
    </source>
</evidence>
<reference evidence="4" key="1">
    <citation type="journal article" date="2020" name="J. Eukaryot. Microbiol.">
        <title>De novo Sequencing, Assembly and Annotation of the Transcriptome for the Free-Living Testate Amoeba Arcella intermedia.</title>
        <authorList>
            <person name="Ribeiro G.M."/>
            <person name="Porfirio-Sousa A.L."/>
            <person name="Maurer-Alcala X.X."/>
            <person name="Katz L.A."/>
            <person name="Lahr D.J.G."/>
        </authorList>
    </citation>
    <scope>NUCLEOTIDE SEQUENCE</scope>
</reference>
<evidence type="ECO:0000313" key="4">
    <source>
        <dbReference type="EMBL" id="NDV29345.1"/>
    </source>
</evidence>
<dbReference type="Pfam" id="PF17177">
    <property type="entry name" value="PPR_long"/>
    <property type="match status" value="1"/>
</dbReference>
<dbReference type="PROSITE" id="PS51375">
    <property type="entry name" value="PPR"/>
    <property type="match status" value="3"/>
</dbReference>
<feature type="repeat" description="PPR" evidence="2">
    <location>
        <begin position="203"/>
        <end position="237"/>
    </location>
</feature>
<proteinExistence type="predicted"/>
<protein>
    <recommendedName>
        <fullName evidence="3">PROP1-like PPR domain-containing protein</fullName>
    </recommendedName>
</protein>
<dbReference type="NCBIfam" id="TIGR00756">
    <property type="entry name" value="PPR"/>
    <property type="match status" value="2"/>
</dbReference>
<sequence>MAMMTDTKVRVEDVEQFWEENINDLGTLEGYNSMLSYYLKHKQILRFNQLIYDMDQKKVVPDKRTLTVCAEMVVSLNLNRHSPVTQFVEDLVDKIERYKVELESETVSKLIEFVLGSRYLNFSILDSVINRFDISICNVMIKNSAFKGDYKDCWRLVQNVIHKGGTPTFETYYWLLRACEKGGLVQHIETILPKLTEFSPQLSPEIYSSLISVYSRGNRLNSAIKILRLMELKSMKPTWKSILDLAYAYQKGNDRRPVMSFSKDTISFNVCLATCRTELDVLNLLYEMKEKHVPLDNLSKFFVVRFFILDMKDLIKAEKIVIIWNEEDPHSGPVDLSYDPLASYQIQKMYHDRYHQHIKSGDLKMLLKLMKDKETLFGITMHINDYQSLAIFYSKHSKCFLDDINRLIKKMEENGFLPTTLIYTLLLEYYTQKEDKSGISRTLKYMRTNKINLDNVAINVLIKFYGRRADFSSVDKLLLQMEKQKLTPSLDTYNTLLKIYVDSWDDQRIYSLIDKLKQHQVPWDAYTYHNMITLNTRANNHSQTMILFNEMVTRMIKPLPPTYLVILMMYARNSHIQGFWKFLDIVKSERVFPGLTLICSTIIRKRFTSYENVENFVVLRKKVIELLNSKEMGTINHHEKKVMYWTFLTVMCMGTLEDVEEAIKILVQRGVVFDYLLYNTLVYFYWKKSFGKLWDLMGEVICLGNSGQWVYSSLIRVISQTDERGLIKLRYCLAKNNIRSPYLYTALIENYCRKERENEALSIYSEFQKTGAVTNMRIYSAFLKMHLSKKSYKAFERIVTKIRKKAFPGIDIHFYNLLLEYHLILQQKSQFLRLLKEIHSSKMVIPNLHTYELCILFYSKYKLKNEMEHCYQQIFNEGYLPNLTILRYMIVYYKSSGQLEKMNQLFMMMKEHCIIPNPSFLQFLAKNNLLTKKNSKSTTL</sequence>
<feature type="domain" description="PROP1-like PPR" evidence="3">
    <location>
        <begin position="441"/>
        <end position="566"/>
    </location>
</feature>
<evidence type="ECO:0000256" key="1">
    <source>
        <dbReference type="ARBA" id="ARBA00022737"/>
    </source>
</evidence>